<sequence>MSHASPSATPVEHQPWYKYGVAVLVLEMVIAIAVSAYSLYMTFHGLGGFPGKH</sequence>
<evidence type="ECO:0000313" key="2">
    <source>
        <dbReference type="EMBL" id="MFC5583423.1"/>
    </source>
</evidence>
<keyword evidence="1" id="KW-0812">Transmembrane</keyword>
<organism evidence="2 3">
    <name type="scientific">Rhodanobacter terrae</name>
    <dbReference type="NCBI Taxonomy" id="418647"/>
    <lineage>
        <taxon>Bacteria</taxon>
        <taxon>Pseudomonadati</taxon>
        <taxon>Pseudomonadota</taxon>
        <taxon>Gammaproteobacteria</taxon>
        <taxon>Lysobacterales</taxon>
        <taxon>Rhodanobacteraceae</taxon>
        <taxon>Rhodanobacter</taxon>
    </lineage>
</organism>
<comment type="caution">
    <text evidence="2">The sequence shown here is derived from an EMBL/GenBank/DDBJ whole genome shotgun (WGS) entry which is preliminary data.</text>
</comment>
<dbReference type="Proteomes" id="UP001596111">
    <property type="component" value="Unassembled WGS sequence"/>
</dbReference>
<protein>
    <submittedName>
        <fullName evidence="2">Uncharacterized protein</fullName>
    </submittedName>
</protein>
<evidence type="ECO:0000256" key="1">
    <source>
        <dbReference type="SAM" id="Phobius"/>
    </source>
</evidence>
<evidence type="ECO:0000313" key="3">
    <source>
        <dbReference type="Proteomes" id="UP001596111"/>
    </source>
</evidence>
<proteinExistence type="predicted"/>
<gene>
    <name evidence="2" type="ORF">ACFPPB_20120</name>
</gene>
<reference evidence="3" key="1">
    <citation type="journal article" date="2019" name="Int. J. Syst. Evol. Microbiol.">
        <title>The Global Catalogue of Microorganisms (GCM) 10K type strain sequencing project: providing services to taxonomists for standard genome sequencing and annotation.</title>
        <authorList>
            <consortium name="The Broad Institute Genomics Platform"/>
            <consortium name="The Broad Institute Genome Sequencing Center for Infectious Disease"/>
            <person name="Wu L."/>
            <person name="Ma J."/>
        </authorList>
    </citation>
    <scope>NUCLEOTIDE SEQUENCE [LARGE SCALE GENOMIC DNA]</scope>
    <source>
        <strain evidence="3">CGMCC 1.13587</strain>
    </source>
</reference>
<name>A0ABW0T3Q6_9GAMM</name>
<dbReference type="EMBL" id="JBHSNG010000059">
    <property type="protein sequence ID" value="MFC5583423.1"/>
    <property type="molecule type" value="Genomic_DNA"/>
</dbReference>
<keyword evidence="1" id="KW-1133">Transmembrane helix</keyword>
<keyword evidence="3" id="KW-1185">Reference proteome</keyword>
<keyword evidence="1" id="KW-0472">Membrane</keyword>
<dbReference type="RefSeq" id="WP_377330419.1">
    <property type="nucleotide sequence ID" value="NZ_JBHSNG010000059.1"/>
</dbReference>
<accession>A0ABW0T3Q6</accession>
<feature type="transmembrane region" description="Helical" evidence="1">
    <location>
        <begin position="20"/>
        <end position="43"/>
    </location>
</feature>